<evidence type="ECO:0000256" key="3">
    <source>
        <dbReference type="ARBA" id="ARBA00022528"/>
    </source>
</evidence>
<dbReference type="Proteomes" id="UP000825935">
    <property type="component" value="Chromosome 26"/>
</dbReference>
<dbReference type="GO" id="GO:0016887">
    <property type="term" value="F:ATP hydrolysis activity"/>
    <property type="evidence" value="ECO:0007669"/>
    <property type="project" value="InterPro"/>
</dbReference>
<keyword evidence="3" id="KW-0934">Plastid</keyword>
<evidence type="ECO:0000256" key="12">
    <source>
        <dbReference type="SAM" id="Coils"/>
    </source>
</evidence>
<keyword evidence="7 12" id="KW-0175">Coiled coil</keyword>
<keyword evidence="16" id="KW-1185">Reference proteome</keyword>
<feature type="region of interest" description="Disordered" evidence="13">
    <location>
        <begin position="74"/>
        <end position="100"/>
    </location>
</feature>
<evidence type="ECO:0000313" key="16">
    <source>
        <dbReference type="Proteomes" id="UP000825935"/>
    </source>
</evidence>
<dbReference type="GO" id="GO:0007005">
    <property type="term" value="P:mitochondrion organization"/>
    <property type="evidence" value="ECO:0007669"/>
    <property type="project" value="TreeGrafter"/>
</dbReference>
<dbReference type="OMA" id="MYFNEYV"/>
<evidence type="ECO:0000256" key="13">
    <source>
        <dbReference type="SAM" id="MobiDB-lite"/>
    </source>
</evidence>
<evidence type="ECO:0000313" key="15">
    <source>
        <dbReference type="EMBL" id="KAH7296220.1"/>
    </source>
</evidence>
<dbReference type="InterPro" id="IPR003960">
    <property type="entry name" value="ATPase_AAA_CS"/>
</dbReference>
<keyword evidence="9" id="KW-0472">Membrane</keyword>
<dbReference type="SMART" id="SM00382">
    <property type="entry name" value="AAA"/>
    <property type="match status" value="1"/>
</dbReference>
<dbReference type="PROSITE" id="PS00674">
    <property type="entry name" value="AAA"/>
    <property type="match status" value="1"/>
</dbReference>
<sequence>MYRLAKASRKTRIFNAATVGIASVAAGGSCLLCAGRPAHAEPSNESSFSLPSFINSLPASPGYSIPSAAPAPAQAAAPAAASGPPNDLPRNDFPRTSAAGFDPEALERGVQMLREITSSLHANKVFDSLRKQEETRQAEEAARKAEFQAIQSEMEVRKQQVMYEEQRKLAQQKSQTEAQRARYEDELARKRMQAEHEGKRILNSELVKMQEESSMRQEQLRRQTEEQIQAQRHQTEKERAEIERETIRVRVMAEAEGRAHEAKLAEDVNRRMLIERASLEKDKWLAAINTTFGHIGGGLRAVLTDQDKLVVMIGGITALAAGVYTTREGARVIWSYIDRVLGQPSLIRESSRGKYPWSKWLTFKGLKSLFGNKEVQAAMKDGKGFGNVILHPALHKRIQHLAAATANTKFHQAPFRNMLFYGPPGTGKTMAAKELAMQSGLDYALMTGGDVAPLGSQAVTKIHELFNWAGKSKKGLLLFIDEADAFLCERNSNVMSESQRSALNALLYRTGDQSKDIVLVLATNRPSDLDSAVADRLDEVLEFPLPGEDERVKLLHLYLDKYIAQAGTPKSWKSGLWNRQEKIEIRNITNDVITEAARKMEGFSGREIAKTMASVQGAVYGSKNSVLDADLFREVIDYKVAEHQQRRKIATEGSA</sequence>
<keyword evidence="3" id="KW-0150">Chloroplast</keyword>
<reference evidence="15" key="1">
    <citation type="submission" date="2021-08" db="EMBL/GenBank/DDBJ databases">
        <title>WGS assembly of Ceratopteris richardii.</title>
        <authorList>
            <person name="Marchant D.B."/>
            <person name="Chen G."/>
            <person name="Jenkins J."/>
            <person name="Shu S."/>
            <person name="Leebens-Mack J."/>
            <person name="Grimwood J."/>
            <person name="Schmutz J."/>
            <person name="Soltis P."/>
            <person name="Soltis D."/>
            <person name="Chen Z.-H."/>
        </authorList>
    </citation>
    <scope>NUCLEOTIDE SEQUENCE</scope>
    <source>
        <strain evidence="15">Whitten #5841</strain>
        <tissue evidence="15">Leaf</tissue>
    </source>
</reference>
<evidence type="ECO:0000256" key="9">
    <source>
        <dbReference type="ARBA" id="ARBA00023136"/>
    </source>
</evidence>
<protein>
    <recommendedName>
        <fullName evidence="14">AAA+ ATPase domain-containing protein</fullName>
    </recommendedName>
</protein>
<dbReference type="GO" id="GO:0042645">
    <property type="term" value="C:mitochondrial nucleoid"/>
    <property type="evidence" value="ECO:0007669"/>
    <property type="project" value="UniProtKB-SubCell"/>
</dbReference>
<feature type="domain" description="AAA+ ATPase" evidence="14">
    <location>
        <begin position="414"/>
        <end position="547"/>
    </location>
</feature>
<evidence type="ECO:0000259" key="14">
    <source>
        <dbReference type="SMART" id="SM00382"/>
    </source>
</evidence>
<evidence type="ECO:0000256" key="4">
    <source>
        <dbReference type="ARBA" id="ARBA00022741"/>
    </source>
</evidence>
<evidence type="ECO:0000256" key="5">
    <source>
        <dbReference type="ARBA" id="ARBA00022792"/>
    </source>
</evidence>
<evidence type="ECO:0000256" key="8">
    <source>
        <dbReference type="ARBA" id="ARBA00023128"/>
    </source>
</evidence>
<gene>
    <name evidence="15" type="ORF">KP509_26G014200</name>
</gene>
<keyword evidence="5" id="KW-0999">Mitochondrion inner membrane</keyword>
<dbReference type="SUPFAM" id="SSF52540">
    <property type="entry name" value="P-loop containing nucleoside triphosphate hydrolases"/>
    <property type="match status" value="1"/>
</dbReference>
<dbReference type="FunFam" id="3.40.50.300:FF:000595">
    <property type="entry name" value="ATPase family AAA domain-containing protein 3"/>
    <property type="match status" value="1"/>
</dbReference>
<keyword evidence="6 11" id="KW-0067">ATP-binding</keyword>
<proteinExistence type="inferred from homology"/>
<dbReference type="GO" id="GO:0005743">
    <property type="term" value="C:mitochondrial inner membrane"/>
    <property type="evidence" value="ECO:0007669"/>
    <property type="project" value="UniProtKB-SubCell"/>
</dbReference>
<evidence type="ECO:0000256" key="2">
    <source>
        <dbReference type="ARBA" id="ARBA00004436"/>
    </source>
</evidence>
<dbReference type="PANTHER" id="PTHR23075:SF0">
    <property type="entry name" value="ATPASE FAMILY AAA DOMAIN-CONTAINING PROTEIN 3"/>
    <property type="match status" value="1"/>
</dbReference>
<keyword evidence="10" id="KW-1135">Mitochondrion nucleoid</keyword>
<evidence type="ECO:0000256" key="7">
    <source>
        <dbReference type="ARBA" id="ARBA00023054"/>
    </source>
</evidence>
<dbReference type="PROSITE" id="PS51257">
    <property type="entry name" value="PROKAR_LIPOPROTEIN"/>
    <property type="match status" value="1"/>
</dbReference>
<dbReference type="OrthoDB" id="199596at2759"/>
<dbReference type="EMBL" id="CM035431">
    <property type="protein sequence ID" value="KAH7296220.1"/>
    <property type="molecule type" value="Genomic_DNA"/>
</dbReference>
<evidence type="ECO:0000256" key="10">
    <source>
        <dbReference type="ARBA" id="ARBA00023271"/>
    </source>
</evidence>
<dbReference type="Pfam" id="PF12037">
    <property type="entry name" value="ATAD3_N"/>
    <property type="match status" value="1"/>
</dbReference>
<dbReference type="GO" id="GO:0005524">
    <property type="term" value="F:ATP binding"/>
    <property type="evidence" value="ECO:0007669"/>
    <property type="project" value="UniProtKB-KW"/>
</dbReference>
<dbReference type="GO" id="GO:0008270">
    <property type="term" value="F:zinc ion binding"/>
    <property type="evidence" value="ECO:0007669"/>
    <property type="project" value="TreeGrafter"/>
</dbReference>
<dbReference type="InterPro" id="IPR027417">
    <property type="entry name" value="P-loop_NTPase"/>
</dbReference>
<comment type="caution">
    <text evidence="15">The sequence shown here is derived from an EMBL/GenBank/DDBJ whole genome shotgun (WGS) entry which is preliminary data.</text>
</comment>
<organism evidence="15 16">
    <name type="scientific">Ceratopteris richardii</name>
    <name type="common">Triangle waterfern</name>
    <dbReference type="NCBI Taxonomy" id="49495"/>
    <lineage>
        <taxon>Eukaryota</taxon>
        <taxon>Viridiplantae</taxon>
        <taxon>Streptophyta</taxon>
        <taxon>Embryophyta</taxon>
        <taxon>Tracheophyta</taxon>
        <taxon>Polypodiopsida</taxon>
        <taxon>Polypodiidae</taxon>
        <taxon>Polypodiales</taxon>
        <taxon>Pteridineae</taxon>
        <taxon>Pteridaceae</taxon>
        <taxon>Parkerioideae</taxon>
        <taxon>Ceratopteris</taxon>
    </lineage>
</organism>
<dbReference type="PANTHER" id="PTHR23075">
    <property type="entry name" value="PUTATIVE ATP-ASE"/>
    <property type="match status" value="1"/>
</dbReference>
<evidence type="ECO:0000256" key="1">
    <source>
        <dbReference type="ARBA" id="ARBA00004273"/>
    </source>
</evidence>
<dbReference type="EMBL" id="CM035431">
    <property type="protein sequence ID" value="KAH7296221.1"/>
    <property type="molecule type" value="Genomic_DNA"/>
</dbReference>
<feature type="coiled-coil region" evidence="12">
    <location>
        <begin position="166"/>
        <end position="193"/>
    </location>
</feature>
<accession>A0A8T2RJV4</accession>
<comment type="subcellular location">
    <subcellularLocation>
        <location evidence="1">Mitochondrion inner membrane</location>
    </subcellularLocation>
    <subcellularLocation>
        <location evidence="2">Mitochondrion matrix</location>
        <location evidence="2">Mitochondrion nucleoid</location>
    </subcellularLocation>
</comment>
<evidence type="ECO:0000256" key="11">
    <source>
        <dbReference type="RuleBase" id="RU003651"/>
    </source>
</evidence>
<dbReference type="Gene3D" id="3.40.50.300">
    <property type="entry name" value="P-loop containing nucleotide triphosphate hydrolases"/>
    <property type="match status" value="1"/>
</dbReference>
<dbReference type="InterPro" id="IPR003959">
    <property type="entry name" value="ATPase_AAA_core"/>
</dbReference>
<comment type="similarity">
    <text evidence="11">Belongs to the AAA ATPase family.</text>
</comment>
<dbReference type="Pfam" id="PF00004">
    <property type="entry name" value="AAA"/>
    <property type="match status" value="1"/>
</dbReference>
<dbReference type="AlphaFoldDB" id="A0A8T2RJV4"/>
<name>A0A8T2RJV4_CERRI</name>
<feature type="compositionally biased region" description="Low complexity" evidence="13">
    <location>
        <begin position="74"/>
        <end position="85"/>
    </location>
</feature>
<dbReference type="InterPro" id="IPR021911">
    <property type="entry name" value="ATAD3_N"/>
</dbReference>
<keyword evidence="4 11" id="KW-0547">Nucleotide-binding</keyword>
<keyword evidence="8" id="KW-0496">Mitochondrion</keyword>
<feature type="coiled-coil region" evidence="12">
    <location>
        <begin position="221"/>
        <end position="250"/>
    </location>
</feature>
<dbReference type="InterPro" id="IPR003593">
    <property type="entry name" value="AAA+_ATPase"/>
</dbReference>
<evidence type="ECO:0000256" key="6">
    <source>
        <dbReference type="ARBA" id="ARBA00022840"/>
    </source>
</evidence>